<keyword evidence="2" id="KW-1185">Reference proteome</keyword>
<evidence type="ECO:0000313" key="1">
    <source>
        <dbReference type="EMBL" id="CAG8681695.1"/>
    </source>
</evidence>
<protein>
    <submittedName>
        <fullName evidence="1">10116_t:CDS:1</fullName>
    </submittedName>
</protein>
<dbReference type="Proteomes" id="UP000789860">
    <property type="component" value="Unassembled WGS sequence"/>
</dbReference>
<comment type="caution">
    <text evidence="1">The sequence shown here is derived from an EMBL/GenBank/DDBJ whole genome shotgun (WGS) entry which is preliminary data.</text>
</comment>
<feature type="non-terminal residue" evidence="1">
    <location>
        <position position="1"/>
    </location>
</feature>
<proteinExistence type="predicted"/>
<name>A0ACA9P118_9GLOM</name>
<accession>A0ACA9P118</accession>
<organism evidence="1 2">
    <name type="scientific">Scutellospora calospora</name>
    <dbReference type="NCBI Taxonomy" id="85575"/>
    <lineage>
        <taxon>Eukaryota</taxon>
        <taxon>Fungi</taxon>
        <taxon>Fungi incertae sedis</taxon>
        <taxon>Mucoromycota</taxon>
        <taxon>Glomeromycotina</taxon>
        <taxon>Glomeromycetes</taxon>
        <taxon>Diversisporales</taxon>
        <taxon>Gigasporaceae</taxon>
        <taxon>Scutellospora</taxon>
    </lineage>
</organism>
<gene>
    <name evidence="1" type="ORF">SCALOS_LOCUS9761</name>
</gene>
<evidence type="ECO:0000313" key="2">
    <source>
        <dbReference type="Proteomes" id="UP000789860"/>
    </source>
</evidence>
<reference evidence="1" key="1">
    <citation type="submission" date="2021-06" db="EMBL/GenBank/DDBJ databases">
        <authorList>
            <person name="Kallberg Y."/>
            <person name="Tangrot J."/>
            <person name="Rosling A."/>
        </authorList>
    </citation>
    <scope>NUCLEOTIDE SEQUENCE</scope>
    <source>
        <strain evidence="1">AU212A</strain>
    </source>
</reference>
<dbReference type="EMBL" id="CAJVPM010032082">
    <property type="protein sequence ID" value="CAG8681695.1"/>
    <property type="molecule type" value="Genomic_DNA"/>
</dbReference>
<sequence length="123" mass="13901">FFSWLNPRLKLPNRQHLSGSTLTHAVNEIEQSHRIKLNQTYEQAGVMLVFDSWKNVLKQELLGTMLVLPSSEPIVWKVLEISGERNHAVDILLKIKELIDDLHNENIKLAAIISDSAASYASA</sequence>